<evidence type="ECO:0000313" key="2">
    <source>
        <dbReference type="EMBL" id="KIJ96142.1"/>
    </source>
</evidence>
<sequence length="168" mass="18497">MTLFTFPLCSSLPHPSSPSPTSPPTPISSTNSIIDLSTISFSSLWKLRHHLQEASRLATANYPETLGMVVVVNSPSYFPTIWGWIKGWFDEGTRNKIYVLGRDPGPTLHTLIDVQDLPKAYGGELEWTFEDEPSLDEDARKAVGGEMPRGPAVFVNGRVEQLGLVGKE</sequence>
<dbReference type="PROSITE" id="PS50191">
    <property type="entry name" value="CRAL_TRIO"/>
    <property type="match status" value="1"/>
</dbReference>
<dbReference type="SUPFAM" id="SSF52087">
    <property type="entry name" value="CRAL/TRIO domain"/>
    <property type="match status" value="1"/>
</dbReference>
<reference evidence="3" key="2">
    <citation type="submission" date="2015-01" db="EMBL/GenBank/DDBJ databases">
        <title>Evolutionary Origins and Diversification of the Mycorrhizal Mutualists.</title>
        <authorList>
            <consortium name="DOE Joint Genome Institute"/>
            <consortium name="Mycorrhizal Genomics Consortium"/>
            <person name="Kohler A."/>
            <person name="Kuo A."/>
            <person name="Nagy L.G."/>
            <person name="Floudas D."/>
            <person name="Copeland A."/>
            <person name="Barry K.W."/>
            <person name="Cichocki N."/>
            <person name="Veneault-Fourrey C."/>
            <person name="LaButti K."/>
            <person name="Lindquist E.A."/>
            <person name="Lipzen A."/>
            <person name="Lundell T."/>
            <person name="Morin E."/>
            <person name="Murat C."/>
            <person name="Riley R."/>
            <person name="Ohm R."/>
            <person name="Sun H."/>
            <person name="Tunlid A."/>
            <person name="Henrissat B."/>
            <person name="Grigoriev I.V."/>
            <person name="Hibbett D.S."/>
            <person name="Martin F."/>
        </authorList>
    </citation>
    <scope>NUCLEOTIDE SEQUENCE [LARGE SCALE GENOMIC DNA]</scope>
    <source>
        <strain evidence="3">LaAM-08-1</strain>
    </source>
</reference>
<keyword evidence="3" id="KW-1185">Reference proteome</keyword>
<protein>
    <recommendedName>
        <fullName evidence="1">CRAL-TRIO domain-containing protein</fullName>
    </recommendedName>
</protein>
<dbReference type="PANTHER" id="PTHR45657:SF3">
    <property type="entry name" value="TRANSPORTER, PUTATIVE (AFU_ORTHOLOGUE AFUA_5G09260)-RELATED"/>
    <property type="match status" value="1"/>
</dbReference>
<reference evidence="2 3" key="1">
    <citation type="submission" date="2014-04" db="EMBL/GenBank/DDBJ databases">
        <authorList>
            <consortium name="DOE Joint Genome Institute"/>
            <person name="Kuo A."/>
            <person name="Kohler A."/>
            <person name="Nagy L.G."/>
            <person name="Floudas D."/>
            <person name="Copeland A."/>
            <person name="Barry K.W."/>
            <person name="Cichocki N."/>
            <person name="Veneault-Fourrey C."/>
            <person name="LaButti K."/>
            <person name="Lindquist E.A."/>
            <person name="Lipzen A."/>
            <person name="Lundell T."/>
            <person name="Morin E."/>
            <person name="Murat C."/>
            <person name="Sun H."/>
            <person name="Tunlid A."/>
            <person name="Henrissat B."/>
            <person name="Grigoriev I.V."/>
            <person name="Hibbett D.S."/>
            <person name="Martin F."/>
            <person name="Nordberg H.P."/>
            <person name="Cantor M.N."/>
            <person name="Hua S.X."/>
        </authorList>
    </citation>
    <scope>NUCLEOTIDE SEQUENCE [LARGE SCALE GENOMIC DNA]</scope>
    <source>
        <strain evidence="2 3">LaAM-08-1</strain>
    </source>
</reference>
<dbReference type="OrthoDB" id="30289at2759"/>
<dbReference type="InterPro" id="IPR036865">
    <property type="entry name" value="CRAL-TRIO_dom_sf"/>
</dbReference>
<dbReference type="EMBL" id="KN838731">
    <property type="protein sequence ID" value="KIJ96142.1"/>
    <property type="molecule type" value="Genomic_DNA"/>
</dbReference>
<gene>
    <name evidence="2" type="ORF">K443DRAFT_682479</name>
</gene>
<name>A0A0C9XIV1_9AGAR</name>
<evidence type="ECO:0000259" key="1">
    <source>
        <dbReference type="PROSITE" id="PS50191"/>
    </source>
</evidence>
<dbReference type="PANTHER" id="PTHR45657">
    <property type="entry name" value="CRAL-TRIO DOMAIN-CONTAINING PROTEIN YKL091C-RELATED"/>
    <property type="match status" value="1"/>
</dbReference>
<dbReference type="Pfam" id="PF00650">
    <property type="entry name" value="CRAL_TRIO"/>
    <property type="match status" value="1"/>
</dbReference>
<accession>A0A0C9XIV1</accession>
<dbReference type="InterPro" id="IPR001251">
    <property type="entry name" value="CRAL-TRIO_dom"/>
</dbReference>
<dbReference type="HOGENOM" id="CLU_1586744_0_0_1"/>
<feature type="domain" description="CRAL-TRIO" evidence="1">
    <location>
        <begin position="1"/>
        <end position="129"/>
    </location>
</feature>
<organism evidence="2 3">
    <name type="scientific">Laccaria amethystina LaAM-08-1</name>
    <dbReference type="NCBI Taxonomy" id="1095629"/>
    <lineage>
        <taxon>Eukaryota</taxon>
        <taxon>Fungi</taxon>
        <taxon>Dikarya</taxon>
        <taxon>Basidiomycota</taxon>
        <taxon>Agaricomycotina</taxon>
        <taxon>Agaricomycetes</taxon>
        <taxon>Agaricomycetidae</taxon>
        <taxon>Agaricales</taxon>
        <taxon>Agaricineae</taxon>
        <taxon>Hydnangiaceae</taxon>
        <taxon>Laccaria</taxon>
    </lineage>
</organism>
<proteinExistence type="predicted"/>
<dbReference type="Proteomes" id="UP000054477">
    <property type="component" value="Unassembled WGS sequence"/>
</dbReference>
<dbReference type="AlphaFoldDB" id="A0A0C9XIV1"/>
<dbReference type="CDD" id="cd00170">
    <property type="entry name" value="SEC14"/>
    <property type="match status" value="1"/>
</dbReference>
<dbReference type="STRING" id="1095629.A0A0C9XIV1"/>
<dbReference type="Gene3D" id="3.40.525.10">
    <property type="entry name" value="CRAL-TRIO lipid binding domain"/>
    <property type="match status" value="1"/>
</dbReference>
<evidence type="ECO:0000313" key="3">
    <source>
        <dbReference type="Proteomes" id="UP000054477"/>
    </source>
</evidence>
<dbReference type="InterPro" id="IPR051026">
    <property type="entry name" value="PI/PC_transfer"/>
</dbReference>